<dbReference type="InterPro" id="IPR054722">
    <property type="entry name" value="PolX-like_BBD"/>
</dbReference>
<dbReference type="Pfam" id="PF00098">
    <property type="entry name" value="zf-CCHC"/>
    <property type="match status" value="1"/>
</dbReference>
<dbReference type="Pfam" id="PF22936">
    <property type="entry name" value="Pol_BBD"/>
    <property type="match status" value="1"/>
</dbReference>
<feature type="domain" description="CCHC-type" evidence="1">
    <location>
        <begin position="288"/>
        <end position="302"/>
    </location>
</feature>
<name>T1ISL4_STRMM</name>
<reference evidence="3" key="1">
    <citation type="submission" date="2011-05" db="EMBL/GenBank/DDBJ databases">
        <authorList>
            <person name="Richards S.R."/>
            <person name="Qu J."/>
            <person name="Jiang H."/>
            <person name="Jhangiani S.N."/>
            <person name="Agravi P."/>
            <person name="Goodspeed R."/>
            <person name="Gross S."/>
            <person name="Mandapat C."/>
            <person name="Jackson L."/>
            <person name="Mathew T."/>
            <person name="Pu L."/>
            <person name="Thornton R."/>
            <person name="Saada N."/>
            <person name="Wilczek-Boney K.B."/>
            <person name="Lee S."/>
            <person name="Kovar C."/>
            <person name="Wu Y."/>
            <person name="Scherer S.E."/>
            <person name="Worley K.C."/>
            <person name="Muzny D.M."/>
            <person name="Gibbs R."/>
        </authorList>
    </citation>
    <scope>NUCLEOTIDE SEQUENCE</scope>
    <source>
        <strain evidence="3">Brora</strain>
    </source>
</reference>
<dbReference type="Gene3D" id="4.10.60.10">
    <property type="entry name" value="Zinc finger, CCHC-type"/>
    <property type="match status" value="1"/>
</dbReference>
<dbReference type="PANTHER" id="PTHR11439:SF467">
    <property type="entry name" value="INTEGRASE CATALYTIC DOMAIN-CONTAINING PROTEIN"/>
    <property type="match status" value="1"/>
</dbReference>
<dbReference type="GO" id="GO:0003676">
    <property type="term" value="F:nucleic acid binding"/>
    <property type="evidence" value="ECO:0007669"/>
    <property type="project" value="InterPro"/>
</dbReference>
<dbReference type="EnsemblMetazoa" id="SMAR004094-RA">
    <property type="protein sequence ID" value="SMAR004094-PA"/>
    <property type="gene ID" value="SMAR004094"/>
</dbReference>
<dbReference type="InterPro" id="IPR001878">
    <property type="entry name" value="Znf_CCHC"/>
</dbReference>
<dbReference type="Proteomes" id="UP000014500">
    <property type="component" value="Unassembled WGS sequence"/>
</dbReference>
<sequence length="769" mass="86646">IFCGVQGVDLIGSTHYDSLICKSANLLISIPASGLGELKKPHGPMIFKKSDLTFQVFDLDWKVFGVFGPHFESLAFLFASTMAERDSVLSFKKLNELNYVSWKRDMLACLASKGLSKFIDPKHAVAAGATAADIVLLETSQSKAGGIIYLGIEDKLKCLLDGLEGPADRQISSGADERKREYNFISEPDYTIGKGFKFGGKVIPDDDIAYRMTCTLPSQYHNVVSIMHRWEDAQFTAANVEKTLIEEFESVKSRELLGVSPINSSDNSALSTNQKNPKRKQNKEIISFNCGIKGHYSSDCRKKPKKEIKCSNCGILGHYGASCRKGKSNGSNANESVSFSHFSDSLIIDGLNVSTTDNEWIWDTGSRAHLCHDRNLFTELTIGKPYKMNAYSGTFDVEGIGTVCFDHMIGNEVHRITLNKVGYAPSGKRNLISGSRAMRAGCTWSGRSNEILVRNKQNRPTLRFVENRGLFKLNATKCDGNLSKSNVKPVVKKNFGTKTNVVEGKPVGDLKLWHRRLMHTGMDSIVKMSSQEVVKGLPKLKPFKVGMDLNDLNCEGDMLDANKYPYRTLVGILMFISRYTRPDICVAINILARYNSAPKLIYWSCILNLWNYVVNASWATSVKDRKSITGYLICVGRNPIIWRCTKQSLVTMSAMEAELMALSELVKKMIWFKRCLNEVRKIQRLEFGSFVVHCDNRAGMHFVKNDVENSKTKYIEVKIQFVKENYESKLFNLQYVNTKNNLADILTKRVNYQKIMDLYKYLDIYNQEH</sequence>
<accession>T1ISL4</accession>
<dbReference type="InterPro" id="IPR036875">
    <property type="entry name" value="Znf_CCHC_sf"/>
</dbReference>
<dbReference type="eggNOG" id="KOG0017">
    <property type="taxonomic scope" value="Eukaryota"/>
</dbReference>
<dbReference type="CDD" id="cd09272">
    <property type="entry name" value="RNase_HI_RT_Ty1"/>
    <property type="match status" value="1"/>
</dbReference>
<dbReference type="AlphaFoldDB" id="T1ISL4"/>
<feature type="domain" description="CCHC-type" evidence="1">
    <location>
        <begin position="309"/>
        <end position="325"/>
    </location>
</feature>
<dbReference type="SMART" id="SM00343">
    <property type="entry name" value="ZnF_C2HC"/>
    <property type="match status" value="2"/>
</dbReference>
<evidence type="ECO:0000259" key="1">
    <source>
        <dbReference type="SMART" id="SM00343"/>
    </source>
</evidence>
<organism evidence="2 3">
    <name type="scientific">Strigamia maritima</name>
    <name type="common">European centipede</name>
    <name type="synonym">Geophilus maritimus</name>
    <dbReference type="NCBI Taxonomy" id="126957"/>
    <lineage>
        <taxon>Eukaryota</taxon>
        <taxon>Metazoa</taxon>
        <taxon>Ecdysozoa</taxon>
        <taxon>Arthropoda</taxon>
        <taxon>Myriapoda</taxon>
        <taxon>Chilopoda</taxon>
        <taxon>Pleurostigmophora</taxon>
        <taxon>Geophilomorpha</taxon>
        <taxon>Linotaeniidae</taxon>
        <taxon>Strigamia</taxon>
    </lineage>
</organism>
<dbReference type="EMBL" id="JH431440">
    <property type="status" value="NOT_ANNOTATED_CDS"/>
    <property type="molecule type" value="Genomic_DNA"/>
</dbReference>
<dbReference type="PhylomeDB" id="T1ISL4"/>
<dbReference type="GO" id="GO:0008270">
    <property type="term" value="F:zinc ion binding"/>
    <property type="evidence" value="ECO:0007669"/>
    <property type="project" value="InterPro"/>
</dbReference>
<dbReference type="STRING" id="126957.T1ISL4"/>
<reference evidence="2" key="2">
    <citation type="submission" date="2015-02" db="UniProtKB">
        <authorList>
            <consortium name="EnsemblMetazoa"/>
        </authorList>
    </citation>
    <scope>IDENTIFICATION</scope>
</reference>
<protein>
    <recommendedName>
        <fullName evidence="1">CCHC-type domain-containing protein</fullName>
    </recommendedName>
</protein>
<dbReference type="SUPFAM" id="SSF57756">
    <property type="entry name" value="Retrovirus zinc finger-like domains"/>
    <property type="match status" value="1"/>
</dbReference>
<evidence type="ECO:0000313" key="2">
    <source>
        <dbReference type="EnsemblMetazoa" id="SMAR004094-PA"/>
    </source>
</evidence>
<keyword evidence="3" id="KW-1185">Reference proteome</keyword>
<dbReference type="HOGENOM" id="CLU_001650_5_3_1"/>
<proteinExistence type="predicted"/>
<dbReference type="PANTHER" id="PTHR11439">
    <property type="entry name" value="GAG-POL-RELATED RETROTRANSPOSON"/>
    <property type="match status" value="1"/>
</dbReference>
<evidence type="ECO:0000313" key="3">
    <source>
        <dbReference type="Proteomes" id="UP000014500"/>
    </source>
</evidence>